<dbReference type="KEGG" id="cchl:FPL14_27400"/>
<evidence type="ECO:0000313" key="2">
    <source>
        <dbReference type="Proteomes" id="UP000515679"/>
    </source>
</evidence>
<sequence>MEDKKQNAATRAKEKYNAAHYDQVKFTVRKGGREVIDSAAEKVGISRNAYILKAVIEQMKRDGIEYTEESPDE</sequence>
<name>A0A7G5C5J6_9BACL</name>
<gene>
    <name evidence="1" type="ORF">FPL14_27400</name>
</gene>
<accession>A0A7G5C5J6</accession>
<reference evidence="1 2" key="1">
    <citation type="submission" date="2019-07" db="EMBL/GenBank/DDBJ databases">
        <authorList>
            <person name="Kim J.K."/>
            <person name="Cheong H.-M."/>
            <person name="Choi Y."/>
            <person name="Hwang K.J."/>
            <person name="Lee S."/>
            <person name="Choi C."/>
        </authorList>
    </citation>
    <scope>NUCLEOTIDE SEQUENCE [LARGE SCALE GENOMIC DNA]</scope>
    <source>
        <strain evidence="1 2">KS 22</strain>
    </source>
</reference>
<dbReference type="EMBL" id="CP041969">
    <property type="protein sequence ID" value="QMV44480.1"/>
    <property type="molecule type" value="Genomic_DNA"/>
</dbReference>
<dbReference type="Gene3D" id="1.10.1220.10">
    <property type="entry name" value="Met repressor-like"/>
    <property type="match status" value="1"/>
</dbReference>
<protein>
    <submittedName>
        <fullName evidence="1">Transcriptional regulator</fullName>
    </submittedName>
</protein>
<organism evidence="1 2">
    <name type="scientific">Cohnella cholangitidis</name>
    <dbReference type="NCBI Taxonomy" id="2598458"/>
    <lineage>
        <taxon>Bacteria</taxon>
        <taxon>Bacillati</taxon>
        <taxon>Bacillota</taxon>
        <taxon>Bacilli</taxon>
        <taxon>Bacillales</taxon>
        <taxon>Paenibacillaceae</taxon>
        <taxon>Cohnella</taxon>
    </lineage>
</organism>
<dbReference type="AlphaFoldDB" id="A0A7G5C5J6"/>
<dbReference type="InterPro" id="IPR013321">
    <property type="entry name" value="Arc_rbn_hlx_hlx"/>
</dbReference>
<keyword evidence="2" id="KW-1185">Reference proteome</keyword>
<dbReference type="Proteomes" id="UP000515679">
    <property type="component" value="Chromosome"/>
</dbReference>
<proteinExistence type="predicted"/>
<dbReference type="RefSeq" id="WP_182300719.1">
    <property type="nucleotide sequence ID" value="NZ_CP041969.1"/>
</dbReference>
<dbReference type="GO" id="GO:0006355">
    <property type="term" value="P:regulation of DNA-templated transcription"/>
    <property type="evidence" value="ECO:0007669"/>
    <property type="project" value="InterPro"/>
</dbReference>
<evidence type="ECO:0000313" key="1">
    <source>
        <dbReference type="EMBL" id="QMV44480.1"/>
    </source>
</evidence>